<dbReference type="GO" id="GO:0046872">
    <property type="term" value="F:metal ion binding"/>
    <property type="evidence" value="ECO:0007669"/>
    <property type="project" value="UniProtKB-KW"/>
</dbReference>
<dbReference type="GO" id="GO:0005834">
    <property type="term" value="C:heterotrimeric G-protein complex"/>
    <property type="evidence" value="ECO:0007669"/>
    <property type="project" value="TreeGrafter"/>
</dbReference>
<protein>
    <submittedName>
        <fullName evidence="8">Predicted protein</fullName>
    </submittedName>
</protein>
<dbReference type="PRINTS" id="PR00318">
    <property type="entry name" value="GPROTEINA"/>
</dbReference>
<dbReference type="SMART" id="SM00275">
    <property type="entry name" value="G_alpha"/>
    <property type="match status" value="1"/>
</dbReference>
<dbReference type="GO" id="GO:0005737">
    <property type="term" value="C:cytoplasm"/>
    <property type="evidence" value="ECO:0007669"/>
    <property type="project" value="TreeGrafter"/>
</dbReference>
<evidence type="ECO:0000256" key="2">
    <source>
        <dbReference type="ARBA" id="ARBA00022741"/>
    </source>
</evidence>
<dbReference type="Gene3D" id="1.10.400.10">
    <property type="entry name" value="GI Alpha 1, domain 2-like"/>
    <property type="match status" value="1"/>
</dbReference>
<evidence type="ECO:0000256" key="7">
    <source>
        <dbReference type="SAM" id="MobiDB-lite"/>
    </source>
</evidence>
<keyword evidence="6" id="KW-0460">Magnesium</keyword>
<evidence type="ECO:0000313" key="9">
    <source>
        <dbReference type="Proteomes" id="UP000006671"/>
    </source>
</evidence>
<accession>D2V616</accession>
<evidence type="ECO:0000256" key="3">
    <source>
        <dbReference type="ARBA" id="ARBA00023134"/>
    </source>
</evidence>
<organism evidence="9">
    <name type="scientific">Naegleria gruberi</name>
    <name type="common">Amoeba</name>
    <dbReference type="NCBI Taxonomy" id="5762"/>
    <lineage>
        <taxon>Eukaryota</taxon>
        <taxon>Discoba</taxon>
        <taxon>Heterolobosea</taxon>
        <taxon>Tetramitia</taxon>
        <taxon>Eutetramitia</taxon>
        <taxon>Vahlkampfiidae</taxon>
        <taxon>Naegleria</taxon>
    </lineage>
</organism>
<dbReference type="PANTHER" id="PTHR10218">
    <property type="entry name" value="GTP-BINDING PROTEIN ALPHA SUBUNIT"/>
    <property type="match status" value="1"/>
</dbReference>
<sequence>MVGFLHSSGNNGDDLQEPKSPTRTNSNASNNAQTQRKKSTFLSPTQVATSLADMSEGKRRSSLVPETPESNKLRIVLIGGGGSGKTTLFKQRKLVLGGGFSEREYEQARLIVHTELLHVMYSLAYELYNGDFVSNENVKQIAHDFLKIVSEKCNHNEHALINCIEHIIEKSQLWKTFFTKEIFKQVMEFNPKFSSLFNFSVDPYFSEYDRVMHMDFKPLEKDHIVFQKKTTGIVESSFEYMNSFIVHLSITFRFDSGGQRNERKKWPNMFSQPVDSVWFVGSLSDFTKMCYENNTLNRFEDSLAVFSDWIDSNTTKNIRDFRLILTHADELEEMHISPETISFLKSNLIPHGNAKEIIDGITAKYQLLDKNNRLTQVSVINCTDTEQIRDYLTTTLNSIIDGR</sequence>
<dbReference type="GeneID" id="8849378"/>
<reference evidence="8 9" key="1">
    <citation type="journal article" date="2010" name="Cell">
        <title>The genome of Naegleria gruberi illuminates early eukaryotic versatility.</title>
        <authorList>
            <person name="Fritz-Laylin L.K."/>
            <person name="Prochnik S.E."/>
            <person name="Ginger M.L."/>
            <person name="Dacks J.B."/>
            <person name="Carpenter M.L."/>
            <person name="Field M.C."/>
            <person name="Kuo A."/>
            <person name="Paredez A."/>
            <person name="Chapman J."/>
            <person name="Pham J."/>
            <person name="Shu S."/>
            <person name="Neupane R."/>
            <person name="Cipriano M."/>
            <person name="Mancuso J."/>
            <person name="Tu H."/>
            <person name="Salamov A."/>
            <person name="Lindquist E."/>
            <person name="Shapiro H."/>
            <person name="Lucas S."/>
            <person name="Grigoriev I.V."/>
            <person name="Cande W.Z."/>
            <person name="Fulton C."/>
            <person name="Rokhsar D.S."/>
            <person name="Dawson S.C."/>
        </authorList>
    </citation>
    <scope>NUCLEOTIDE SEQUENCE [LARGE SCALE GENOMIC DNA]</scope>
    <source>
        <strain evidence="8 9">NEG-M</strain>
    </source>
</reference>
<feature type="binding site" evidence="6">
    <location>
        <position position="86"/>
    </location>
    <ligand>
        <name>Mg(2+)</name>
        <dbReference type="ChEBI" id="CHEBI:18420"/>
    </ligand>
</feature>
<dbReference type="PROSITE" id="PS51882">
    <property type="entry name" value="G_ALPHA"/>
    <property type="match status" value="1"/>
</dbReference>
<dbReference type="eggNOG" id="KOG0082">
    <property type="taxonomic scope" value="Eukaryota"/>
</dbReference>
<dbReference type="RefSeq" id="XP_002680492.1">
    <property type="nucleotide sequence ID" value="XM_002680446.1"/>
</dbReference>
<keyword evidence="2 5" id="KW-0547">Nucleotide-binding</keyword>
<proteinExistence type="predicted"/>
<evidence type="ECO:0000256" key="5">
    <source>
        <dbReference type="PIRSR" id="PIRSR601019-1"/>
    </source>
</evidence>
<keyword evidence="4" id="KW-0807">Transducer</keyword>
<dbReference type="GO" id="GO:0007188">
    <property type="term" value="P:adenylate cyclase-modulating G protein-coupled receptor signaling pathway"/>
    <property type="evidence" value="ECO:0007669"/>
    <property type="project" value="TreeGrafter"/>
</dbReference>
<dbReference type="GO" id="GO:0003924">
    <property type="term" value="F:GTPase activity"/>
    <property type="evidence" value="ECO:0007669"/>
    <property type="project" value="InterPro"/>
</dbReference>
<evidence type="ECO:0000256" key="4">
    <source>
        <dbReference type="ARBA" id="ARBA00023224"/>
    </source>
</evidence>
<dbReference type="Proteomes" id="UP000006671">
    <property type="component" value="Unassembled WGS sequence"/>
</dbReference>
<evidence type="ECO:0000313" key="8">
    <source>
        <dbReference type="EMBL" id="EFC47748.1"/>
    </source>
</evidence>
<dbReference type="OrthoDB" id="7464126at2759"/>
<dbReference type="AlphaFoldDB" id="D2V616"/>
<name>D2V616_NAEGR</name>
<feature type="region of interest" description="Disordered" evidence="7">
    <location>
        <begin position="1"/>
        <end position="67"/>
    </location>
</feature>
<dbReference type="GO" id="GO:0031683">
    <property type="term" value="F:G-protein beta/gamma-subunit complex binding"/>
    <property type="evidence" value="ECO:0007669"/>
    <property type="project" value="InterPro"/>
</dbReference>
<feature type="compositionally biased region" description="Polar residues" evidence="7">
    <location>
        <begin position="7"/>
        <end position="49"/>
    </location>
</feature>
<feature type="binding site" evidence="6">
    <location>
        <position position="230"/>
    </location>
    <ligand>
        <name>Mg(2+)</name>
        <dbReference type="ChEBI" id="CHEBI:18420"/>
    </ligand>
</feature>
<dbReference type="VEuPathDB" id="AmoebaDB:NAEGRDRAFT_64277"/>
<evidence type="ECO:0000256" key="1">
    <source>
        <dbReference type="ARBA" id="ARBA00022723"/>
    </source>
</evidence>
<gene>
    <name evidence="8" type="ORF">NAEGRDRAFT_64277</name>
</gene>
<keyword evidence="1 6" id="KW-0479">Metal-binding</keyword>
<dbReference type="InParanoid" id="D2V616"/>
<dbReference type="InterPro" id="IPR001019">
    <property type="entry name" value="Gprotein_alpha_su"/>
</dbReference>
<keyword evidence="9" id="KW-1185">Reference proteome</keyword>
<dbReference type="PANTHER" id="PTHR10218:SF302">
    <property type="entry name" value="GUANINE NUCLEOTIDE-BINDING PROTEIN ALPHA-5 SUBUNIT"/>
    <property type="match status" value="1"/>
</dbReference>
<dbReference type="SUPFAM" id="SSF52540">
    <property type="entry name" value="P-loop containing nucleoside triphosphate hydrolases"/>
    <property type="match status" value="1"/>
</dbReference>
<dbReference type="STRING" id="5762.D2V616"/>
<dbReference type="KEGG" id="ngr:NAEGRDRAFT_64277"/>
<dbReference type="Gene3D" id="3.40.50.300">
    <property type="entry name" value="P-loop containing nucleotide triphosphate hydrolases"/>
    <property type="match status" value="1"/>
</dbReference>
<dbReference type="EMBL" id="GG738853">
    <property type="protein sequence ID" value="EFC47748.1"/>
    <property type="molecule type" value="Genomic_DNA"/>
</dbReference>
<keyword evidence="3 5" id="KW-0342">GTP-binding</keyword>
<evidence type="ECO:0000256" key="6">
    <source>
        <dbReference type="PIRSR" id="PIRSR601019-2"/>
    </source>
</evidence>
<dbReference type="GO" id="GO:0001664">
    <property type="term" value="F:G protein-coupled receptor binding"/>
    <property type="evidence" value="ECO:0007669"/>
    <property type="project" value="TreeGrafter"/>
</dbReference>
<feature type="binding site" evidence="5">
    <location>
        <begin position="255"/>
        <end position="259"/>
    </location>
    <ligand>
        <name>GTP</name>
        <dbReference type="ChEBI" id="CHEBI:37565"/>
    </ligand>
</feature>
<dbReference type="Pfam" id="PF00503">
    <property type="entry name" value="G-alpha"/>
    <property type="match status" value="1"/>
</dbReference>
<dbReference type="InterPro" id="IPR011025">
    <property type="entry name" value="GproteinA_insert"/>
</dbReference>
<dbReference type="FunFam" id="3.40.50.300:FF:000692">
    <property type="entry name" value="Guanine nucleotide-binding protein subunit alpha"/>
    <property type="match status" value="1"/>
</dbReference>
<dbReference type="GO" id="GO:0005525">
    <property type="term" value="F:GTP binding"/>
    <property type="evidence" value="ECO:0007669"/>
    <property type="project" value="UniProtKB-KW"/>
</dbReference>
<dbReference type="InterPro" id="IPR027417">
    <property type="entry name" value="P-loop_NTPase"/>
</dbReference>